<sequence length="112" mass="12954">MASEQNKTIYVINPSKSQDKPPNNCGKYILKSSTNSSESREINVPPNYYLKFPPPDIAEELKKCFDAACPVGPWHCIVGQAFYSITTHRRNYYLFFIVNNLKIILYKCREQD</sequence>
<evidence type="ECO:0000313" key="1">
    <source>
        <dbReference type="EMBL" id="KAI1728149.1"/>
    </source>
</evidence>
<dbReference type="Pfam" id="PF01221">
    <property type="entry name" value="Dynein_light"/>
    <property type="match status" value="1"/>
</dbReference>
<dbReference type="EMBL" id="JAKKPZ010000001">
    <property type="protein sequence ID" value="KAI1728149.1"/>
    <property type="molecule type" value="Genomic_DNA"/>
</dbReference>
<evidence type="ECO:0000313" key="2">
    <source>
        <dbReference type="Proteomes" id="UP001201812"/>
    </source>
</evidence>
<comment type="caution">
    <text evidence="1">The sequence shown here is derived from an EMBL/GenBank/DDBJ whole genome shotgun (WGS) entry which is preliminary data.</text>
</comment>
<dbReference type="Proteomes" id="UP001201812">
    <property type="component" value="Unassembled WGS sequence"/>
</dbReference>
<dbReference type="Gene3D" id="3.30.740.10">
    <property type="entry name" value="Protein Inhibitor Of Neuronal Nitric Oxide Synthase"/>
    <property type="match status" value="1"/>
</dbReference>
<proteinExistence type="predicted"/>
<reference evidence="1" key="1">
    <citation type="submission" date="2022-01" db="EMBL/GenBank/DDBJ databases">
        <title>Genome Sequence Resource for Two Populations of Ditylenchus destructor, the Migratory Endoparasitic Phytonematode.</title>
        <authorList>
            <person name="Zhang H."/>
            <person name="Lin R."/>
            <person name="Xie B."/>
        </authorList>
    </citation>
    <scope>NUCLEOTIDE SEQUENCE</scope>
    <source>
        <strain evidence="1">BazhouSP</strain>
    </source>
</reference>
<name>A0AAD4R752_9BILA</name>
<dbReference type="GO" id="GO:0007017">
    <property type="term" value="P:microtubule-based process"/>
    <property type="evidence" value="ECO:0007669"/>
    <property type="project" value="InterPro"/>
</dbReference>
<dbReference type="InterPro" id="IPR037177">
    <property type="entry name" value="DLC_sf"/>
</dbReference>
<gene>
    <name evidence="1" type="ORF">DdX_00306</name>
</gene>
<dbReference type="GO" id="GO:0030286">
    <property type="term" value="C:dynein complex"/>
    <property type="evidence" value="ECO:0007669"/>
    <property type="project" value="InterPro"/>
</dbReference>
<dbReference type="SUPFAM" id="SSF54648">
    <property type="entry name" value="DLC"/>
    <property type="match status" value="1"/>
</dbReference>
<dbReference type="SMART" id="SM01375">
    <property type="entry name" value="Dynein_light"/>
    <property type="match status" value="1"/>
</dbReference>
<protein>
    <submittedName>
        <fullName evidence="1">Dynein light chain type 1 domain-containing protein</fullName>
    </submittedName>
</protein>
<accession>A0AAD4R752</accession>
<dbReference type="AlphaFoldDB" id="A0AAD4R752"/>
<dbReference type="InterPro" id="IPR001372">
    <property type="entry name" value="Dynein_light_chain_typ-1/2"/>
</dbReference>
<organism evidence="1 2">
    <name type="scientific">Ditylenchus destructor</name>
    <dbReference type="NCBI Taxonomy" id="166010"/>
    <lineage>
        <taxon>Eukaryota</taxon>
        <taxon>Metazoa</taxon>
        <taxon>Ecdysozoa</taxon>
        <taxon>Nematoda</taxon>
        <taxon>Chromadorea</taxon>
        <taxon>Rhabditida</taxon>
        <taxon>Tylenchina</taxon>
        <taxon>Tylenchomorpha</taxon>
        <taxon>Sphaerularioidea</taxon>
        <taxon>Anguinidae</taxon>
        <taxon>Anguininae</taxon>
        <taxon>Ditylenchus</taxon>
    </lineage>
</organism>
<keyword evidence="2" id="KW-1185">Reference proteome</keyword>
<dbReference type="CDD" id="cd21450">
    <property type="entry name" value="DLC-like_DYNLL1-like"/>
    <property type="match status" value="1"/>
</dbReference>